<name>A0A2P2QCH5_RHIMU</name>
<protein>
    <submittedName>
        <fullName evidence="2">Uncharacterized protein</fullName>
    </submittedName>
</protein>
<dbReference type="AlphaFoldDB" id="A0A2P2QCH5"/>
<dbReference type="EMBL" id="GGEC01084133">
    <property type="protein sequence ID" value="MBX64617.1"/>
    <property type="molecule type" value="Transcribed_RNA"/>
</dbReference>
<sequence length="33" mass="3989">MKAQNQLSLREFEDNEKTQHSARLSRELFLVIR</sequence>
<evidence type="ECO:0000256" key="1">
    <source>
        <dbReference type="SAM" id="MobiDB-lite"/>
    </source>
</evidence>
<reference evidence="2" key="1">
    <citation type="submission" date="2018-02" db="EMBL/GenBank/DDBJ databases">
        <title>Rhizophora mucronata_Transcriptome.</title>
        <authorList>
            <person name="Meera S.P."/>
            <person name="Sreeshan A."/>
            <person name="Augustine A."/>
        </authorList>
    </citation>
    <scope>NUCLEOTIDE SEQUENCE</scope>
    <source>
        <tissue evidence="2">Leaf</tissue>
    </source>
</reference>
<proteinExistence type="predicted"/>
<feature type="region of interest" description="Disordered" evidence="1">
    <location>
        <begin position="1"/>
        <end position="22"/>
    </location>
</feature>
<evidence type="ECO:0000313" key="2">
    <source>
        <dbReference type="EMBL" id="MBX64617.1"/>
    </source>
</evidence>
<accession>A0A2P2QCH5</accession>
<organism evidence="2">
    <name type="scientific">Rhizophora mucronata</name>
    <name type="common">Asiatic mangrove</name>
    <dbReference type="NCBI Taxonomy" id="61149"/>
    <lineage>
        <taxon>Eukaryota</taxon>
        <taxon>Viridiplantae</taxon>
        <taxon>Streptophyta</taxon>
        <taxon>Embryophyta</taxon>
        <taxon>Tracheophyta</taxon>
        <taxon>Spermatophyta</taxon>
        <taxon>Magnoliopsida</taxon>
        <taxon>eudicotyledons</taxon>
        <taxon>Gunneridae</taxon>
        <taxon>Pentapetalae</taxon>
        <taxon>rosids</taxon>
        <taxon>fabids</taxon>
        <taxon>Malpighiales</taxon>
        <taxon>Rhizophoraceae</taxon>
        <taxon>Rhizophora</taxon>
    </lineage>
</organism>
<feature type="compositionally biased region" description="Basic and acidic residues" evidence="1">
    <location>
        <begin position="10"/>
        <end position="19"/>
    </location>
</feature>